<dbReference type="InterPro" id="IPR047057">
    <property type="entry name" value="MerR_fam"/>
</dbReference>
<dbReference type="EMBL" id="BAABHF010000022">
    <property type="protein sequence ID" value="GAA4497411.1"/>
    <property type="molecule type" value="Genomic_DNA"/>
</dbReference>
<dbReference type="Gene3D" id="1.10.1660.10">
    <property type="match status" value="1"/>
</dbReference>
<dbReference type="PROSITE" id="PS50937">
    <property type="entry name" value="HTH_MERR_2"/>
    <property type="match status" value="1"/>
</dbReference>
<organism evidence="3 4">
    <name type="scientific">Actinoallomurus oryzae</name>
    <dbReference type="NCBI Taxonomy" id="502180"/>
    <lineage>
        <taxon>Bacteria</taxon>
        <taxon>Bacillati</taxon>
        <taxon>Actinomycetota</taxon>
        <taxon>Actinomycetes</taxon>
        <taxon>Streptosporangiales</taxon>
        <taxon>Thermomonosporaceae</taxon>
        <taxon>Actinoallomurus</taxon>
    </lineage>
</organism>
<keyword evidence="1" id="KW-0238">DNA-binding</keyword>
<evidence type="ECO:0000259" key="2">
    <source>
        <dbReference type="PROSITE" id="PS50937"/>
    </source>
</evidence>
<dbReference type="RefSeq" id="WP_345465926.1">
    <property type="nucleotide sequence ID" value="NZ_BAABHF010000022.1"/>
</dbReference>
<evidence type="ECO:0000313" key="4">
    <source>
        <dbReference type="Proteomes" id="UP001500503"/>
    </source>
</evidence>
<dbReference type="PANTHER" id="PTHR30204">
    <property type="entry name" value="REDOX-CYCLING DRUG-SENSING TRANSCRIPTIONAL ACTIVATOR SOXR"/>
    <property type="match status" value="1"/>
</dbReference>
<sequence length="247" mass="27959">MDQRLWKVGELADATGLTVRALHHFDEIGLLRPATRSHAGHRLYTADDVRRLYQIIALRHVGMPLREIAQALDGPGDDLVRAVDRQLEHVDQVIGRQSQVRQRLLALRHGIHQAREPSIDQLIDTMEAIMNAGYFTPDQLTRARRRHQDPGFAEKFGRWQERCAHLVDEINIEIQRETDPADPAAQALARQWDEAMREMVGDDGHLLSAIYAKIDGKGPEAATHGILDAHAWDYLKRAFAVGYGHGR</sequence>
<keyword evidence="4" id="KW-1185">Reference proteome</keyword>
<name>A0ABP8Q4B2_9ACTN</name>
<comment type="caution">
    <text evidence="3">The sequence shown here is derived from an EMBL/GenBank/DDBJ whole genome shotgun (WGS) entry which is preliminary data.</text>
</comment>
<evidence type="ECO:0000256" key="1">
    <source>
        <dbReference type="ARBA" id="ARBA00023125"/>
    </source>
</evidence>
<dbReference type="InterPro" id="IPR000551">
    <property type="entry name" value="MerR-type_HTH_dom"/>
</dbReference>
<dbReference type="Proteomes" id="UP001500503">
    <property type="component" value="Unassembled WGS sequence"/>
</dbReference>
<dbReference type="PANTHER" id="PTHR30204:SF90">
    <property type="entry name" value="HTH-TYPE TRANSCRIPTIONAL ACTIVATOR MTA"/>
    <property type="match status" value="1"/>
</dbReference>
<dbReference type="PRINTS" id="PR00040">
    <property type="entry name" value="HTHMERR"/>
</dbReference>
<reference evidence="4" key="1">
    <citation type="journal article" date="2019" name="Int. J. Syst. Evol. Microbiol.">
        <title>The Global Catalogue of Microorganisms (GCM) 10K type strain sequencing project: providing services to taxonomists for standard genome sequencing and annotation.</title>
        <authorList>
            <consortium name="The Broad Institute Genomics Platform"/>
            <consortium name="The Broad Institute Genome Sequencing Center for Infectious Disease"/>
            <person name="Wu L."/>
            <person name="Ma J."/>
        </authorList>
    </citation>
    <scope>NUCLEOTIDE SEQUENCE [LARGE SCALE GENOMIC DNA]</scope>
    <source>
        <strain evidence="4">JCM 17933</strain>
    </source>
</reference>
<proteinExistence type="predicted"/>
<dbReference type="SMART" id="SM00422">
    <property type="entry name" value="HTH_MERR"/>
    <property type="match status" value="1"/>
</dbReference>
<feature type="domain" description="HTH merR-type" evidence="2">
    <location>
        <begin position="5"/>
        <end position="74"/>
    </location>
</feature>
<dbReference type="Pfam" id="PF13411">
    <property type="entry name" value="MerR_1"/>
    <property type="match status" value="1"/>
</dbReference>
<evidence type="ECO:0000313" key="3">
    <source>
        <dbReference type="EMBL" id="GAA4497411.1"/>
    </source>
</evidence>
<accession>A0ABP8Q4B2</accession>
<dbReference type="SUPFAM" id="SSF46955">
    <property type="entry name" value="Putative DNA-binding domain"/>
    <property type="match status" value="1"/>
</dbReference>
<dbReference type="InterPro" id="IPR009061">
    <property type="entry name" value="DNA-bd_dom_put_sf"/>
</dbReference>
<protein>
    <submittedName>
        <fullName evidence="3">MerR family transcriptional regulator</fullName>
    </submittedName>
</protein>
<gene>
    <name evidence="3" type="ORF">GCM10023191_040830</name>
</gene>